<evidence type="ECO:0000313" key="7">
    <source>
        <dbReference type="EMBL" id="SDZ49049.1"/>
    </source>
</evidence>
<dbReference type="GO" id="GO:0006865">
    <property type="term" value="P:amino acid transport"/>
    <property type="evidence" value="ECO:0007669"/>
    <property type="project" value="UniProtKB-KW"/>
</dbReference>
<evidence type="ECO:0000256" key="3">
    <source>
        <dbReference type="ARBA" id="ARBA00022729"/>
    </source>
</evidence>
<organism evidence="7 8">
    <name type="scientific">Herbiconiux ginsengi</name>
    <dbReference type="NCBI Taxonomy" id="381665"/>
    <lineage>
        <taxon>Bacteria</taxon>
        <taxon>Bacillati</taxon>
        <taxon>Actinomycetota</taxon>
        <taxon>Actinomycetes</taxon>
        <taxon>Micrococcales</taxon>
        <taxon>Microbacteriaceae</taxon>
        <taxon>Herbiconiux</taxon>
    </lineage>
</organism>
<name>A0A1H3TI86_9MICO</name>
<dbReference type="PRINTS" id="PR00337">
    <property type="entry name" value="LEUILEVALBP"/>
</dbReference>
<dbReference type="InterPro" id="IPR028082">
    <property type="entry name" value="Peripla_BP_I"/>
</dbReference>
<feature type="domain" description="Leucine-binding protein" evidence="6">
    <location>
        <begin position="40"/>
        <end position="353"/>
    </location>
</feature>
<dbReference type="STRING" id="381665.SAMN05216554_4183"/>
<keyword evidence="8" id="KW-1185">Reference proteome</keyword>
<reference evidence="7 8" key="1">
    <citation type="submission" date="2016-10" db="EMBL/GenBank/DDBJ databases">
        <authorList>
            <person name="de Groot N.N."/>
        </authorList>
    </citation>
    <scope>NUCLEOTIDE SEQUENCE [LARGE SCALE GENOMIC DNA]</scope>
    <source>
        <strain evidence="7 8">CGMCC 4.3491</strain>
    </source>
</reference>
<dbReference type="Pfam" id="PF13458">
    <property type="entry name" value="Peripla_BP_6"/>
    <property type="match status" value="1"/>
</dbReference>
<dbReference type="RefSeq" id="WP_175494441.1">
    <property type="nucleotide sequence ID" value="NZ_FNPZ01000005.1"/>
</dbReference>
<gene>
    <name evidence="7" type="ORF">SAMN05216554_4183</name>
</gene>
<feature type="chain" id="PRO_5039363413" evidence="5">
    <location>
        <begin position="20"/>
        <end position="402"/>
    </location>
</feature>
<evidence type="ECO:0000256" key="1">
    <source>
        <dbReference type="ARBA" id="ARBA00010062"/>
    </source>
</evidence>
<sequence length="402" mass="41830">MQRMPRTMVALAASTVLLAGCAAGGGGEGGGDSTDSASDPFKIAYLYGVTGPMAGYAENYFTGVHAAVDQINAEGGILGRPLELKIVDTKTDATIAVSALTELLDSGYKPDAVVPGVVAGDALAVLPILTEENIFTVSPAVSANLIDPEAYPYFFDISLLSTGPIGVVGADMKKNGVTKIGVLAGSDAAGDDHLASIKEVAEKNGIEITAIERPNPEALNFTVEYERVMSTGPDAVFGDFNTPDTLARIFTARQTVGATDTPYYGGMSVSASEPYTLVDPAAITECKMPSIAEMITQESPPEYIQPLLDAYEGSGTGAYPGAIGYDSIRLAALAIERANGETTGEALTAALLSEPVPADYLAEYPGGLEYTEDFRFPVAVEGDLILIPCGSSIENGLWVTEE</sequence>
<dbReference type="EMBL" id="FNPZ01000005">
    <property type="protein sequence ID" value="SDZ49049.1"/>
    <property type="molecule type" value="Genomic_DNA"/>
</dbReference>
<dbReference type="PANTHER" id="PTHR30483">
    <property type="entry name" value="LEUCINE-SPECIFIC-BINDING PROTEIN"/>
    <property type="match status" value="1"/>
</dbReference>
<dbReference type="SUPFAM" id="SSF53822">
    <property type="entry name" value="Periplasmic binding protein-like I"/>
    <property type="match status" value="1"/>
</dbReference>
<evidence type="ECO:0000256" key="2">
    <source>
        <dbReference type="ARBA" id="ARBA00022448"/>
    </source>
</evidence>
<evidence type="ECO:0000256" key="5">
    <source>
        <dbReference type="SAM" id="SignalP"/>
    </source>
</evidence>
<dbReference type="Proteomes" id="UP000198891">
    <property type="component" value="Unassembled WGS sequence"/>
</dbReference>
<feature type="signal peptide" evidence="5">
    <location>
        <begin position="1"/>
        <end position="19"/>
    </location>
</feature>
<dbReference type="PANTHER" id="PTHR30483:SF6">
    <property type="entry name" value="PERIPLASMIC BINDING PROTEIN OF ABC TRANSPORTER FOR NATURAL AMINO ACIDS"/>
    <property type="match status" value="1"/>
</dbReference>
<dbReference type="InterPro" id="IPR051010">
    <property type="entry name" value="BCAA_transport"/>
</dbReference>
<dbReference type="AlphaFoldDB" id="A0A1H3TI86"/>
<keyword evidence="4" id="KW-0029">Amino-acid transport</keyword>
<dbReference type="PROSITE" id="PS51257">
    <property type="entry name" value="PROKAR_LIPOPROTEIN"/>
    <property type="match status" value="1"/>
</dbReference>
<proteinExistence type="inferred from homology"/>
<dbReference type="InterPro" id="IPR000709">
    <property type="entry name" value="Leu_Ile_Val-bd"/>
</dbReference>
<protein>
    <submittedName>
        <fullName evidence="7">Amino acid/amide ABC transporter substrate-binding protein, HAAT family</fullName>
    </submittedName>
</protein>
<dbReference type="InterPro" id="IPR028081">
    <property type="entry name" value="Leu-bd"/>
</dbReference>
<accession>A0A1H3TI86</accession>
<evidence type="ECO:0000259" key="6">
    <source>
        <dbReference type="Pfam" id="PF13458"/>
    </source>
</evidence>
<comment type="similarity">
    <text evidence="1">Belongs to the leucine-binding protein family.</text>
</comment>
<dbReference type="Gene3D" id="3.40.50.2300">
    <property type="match status" value="2"/>
</dbReference>
<evidence type="ECO:0000313" key="8">
    <source>
        <dbReference type="Proteomes" id="UP000198891"/>
    </source>
</evidence>
<keyword evidence="2" id="KW-0813">Transport</keyword>
<keyword evidence="3 5" id="KW-0732">Signal</keyword>
<evidence type="ECO:0000256" key="4">
    <source>
        <dbReference type="ARBA" id="ARBA00022970"/>
    </source>
</evidence>